<dbReference type="InterPro" id="IPR003789">
    <property type="entry name" value="Asn/Gln_tRNA_amidoTrase-B-like"/>
</dbReference>
<feature type="region of interest" description="Disordered" evidence="1">
    <location>
        <begin position="1"/>
        <end position="22"/>
    </location>
</feature>
<protein>
    <recommendedName>
        <fullName evidence="4">GatB/YqeY domain-containing protein</fullName>
    </recommendedName>
</protein>
<dbReference type="PANTHER" id="PTHR28055">
    <property type="entry name" value="ALTERED INHERITANCE OF MITOCHONDRIA PROTEIN 41, MITOCHONDRIAL"/>
    <property type="match status" value="1"/>
</dbReference>
<gene>
    <name evidence="2" type="ORF">EDF62_1734</name>
</gene>
<dbReference type="Pfam" id="PF09424">
    <property type="entry name" value="YqeY"/>
    <property type="match status" value="1"/>
</dbReference>
<dbReference type="InterPro" id="IPR042184">
    <property type="entry name" value="YqeY/Aim41_N"/>
</dbReference>
<dbReference type="InterPro" id="IPR019004">
    <property type="entry name" value="YqeY/Aim41"/>
</dbReference>
<evidence type="ECO:0008006" key="4">
    <source>
        <dbReference type="Google" id="ProtNLM"/>
    </source>
</evidence>
<evidence type="ECO:0000256" key="1">
    <source>
        <dbReference type="SAM" id="MobiDB-lite"/>
    </source>
</evidence>
<dbReference type="AlphaFoldDB" id="A0A4R6RZE2"/>
<name>A0A4R6RZE2_9MICO</name>
<dbReference type="PANTHER" id="PTHR28055:SF1">
    <property type="entry name" value="ALTERED INHERITANCE OF MITOCHONDRIA PROTEIN 41, MITOCHONDRIAL"/>
    <property type="match status" value="1"/>
</dbReference>
<evidence type="ECO:0000313" key="2">
    <source>
        <dbReference type="EMBL" id="TDP92520.1"/>
    </source>
</evidence>
<reference evidence="2 3" key="1">
    <citation type="submission" date="2019-03" db="EMBL/GenBank/DDBJ databases">
        <title>Genomic analyses of the natural microbiome of Caenorhabditis elegans.</title>
        <authorList>
            <person name="Samuel B."/>
        </authorList>
    </citation>
    <scope>NUCLEOTIDE SEQUENCE [LARGE SCALE GENOMIC DNA]</scope>
    <source>
        <strain evidence="2 3">JUb18</strain>
    </source>
</reference>
<feature type="region of interest" description="Disordered" evidence="1">
    <location>
        <begin position="72"/>
        <end position="92"/>
    </location>
</feature>
<dbReference type="RefSeq" id="WP_166644294.1">
    <property type="nucleotide sequence ID" value="NZ_SNYA01000004.1"/>
</dbReference>
<organism evidence="2 3">
    <name type="scientific">Leucobacter luti</name>
    <dbReference type="NCBI Taxonomy" id="340320"/>
    <lineage>
        <taxon>Bacteria</taxon>
        <taxon>Bacillati</taxon>
        <taxon>Actinomycetota</taxon>
        <taxon>Actinomycetes</taxon>
        <taxon>Micrococcales</taxon>
        <taxon>Microbacteriaceae</taxon>
        <taxon>Leucobacter</taxon>
    </lineage>
</organism>
<dbReference type="SUPFAM" id="SSF89095">
    <property type="entry name" value="GatB/YqeY motif"/>
    <property type="match status" value="1"/>
</dbReference>
<accession>A0A4R6RZE2</accession>
<dbReference type="InterPro" id="IPR023168">
    <property type="entry name" value="GatB_Yqey_C_2"/>
</dbReference>
<dbReference type="Proteomes" id="UP000295601">
    <property type="component" value="Unassembled WGS sequence"/>
</dbReference>
<dbReference type="GO" id="GO:0016884">
    <property type="term" value="F:carbon-nitrogen ligase activity, with glutamine as amido-N-donor"/>
    <property type="evidence" value="ECO:0007669"/>
    <property type="project" value="InterPro"/>
</dbReference>
<keyword evidence="3" id="KW-1185">Reference proteome</keyword>
<comment type="caution">
    <text evidence="2">The sequence shown here is derived from an EMBL/GenBank/DDBJ whole genome shotgun (WGS) entry which is preliminary data.</text>
</comment>
<dbReference type="EMBL" id="SNYA01000004">
    <property type="protein sequence ID" value="TDP92520.1"/>
    <property type="molecule type" value="Genomic_DNA"/>
</dbReference>
<dbReference type="Gene3D" id="1.10.10.410">
    <property type="match status" value="1"/>
</dbReference>
<sequence>MGVKTDLETAQPNAMKERASAAGEARQLAELRLLAIRGALGALGEAETAGKARVELSDAEQLAIVKKEVSKREQSAGIYDAAGEPERAASERAEADALREFLPAETSEVEIRAAVERIIAERGLAGQGGRAIGVVMAELKTQFENFDSRSASALVKELVA</sequence>
<evidence type="ECO:0000313" key="3">
    <source>
        <dbReference type="Proteomes" id="UP000295601"/>
    </source>
</evidence>
<proteinExistence type="predicted"/>
<dbReference type="Gene3D" id="1.10.1510.10">
    <property type="entry name" value="Uncharacterised protein YqeY/AIM41 PF09424, N-terminal domain"/>
    <property type="match status" value="1"/>
</dbReference>